<evidence type="ECO:0000313" key="2">
    <source>
        <dbReference type="Proteomes" id="UP000185511"/>
    </source>
</evidence>
<dbReference type="NCBIfam" id="TIGR03898">
    <property type="entry name" value="lanti_MRSA_kill"/>
    <property type="match status" value="1"/>
</dbReference>
<reference evidence="2" key="1">
    <citation type="submission" date="2016-06" db="EMBL/GenBank/DDBJ databases">
        <title>Complete genome sequence of Actinoalloteichus fjordicus DSM 46855 (=ADI127-17), type strain of the new species Actinoalloteichus fjordicus.</title>
        <authorList>
            <person name="Ruckert C."/>
            <person name="Nouioui I."/>
            <person name="Willmese J."/>
            <person name="van Wezel G."/>
            <person name="Klenk H.-P."/>
            <person name="Kalinowski J."/>
            <person name="Zotchev S.B."/>
        </authorList>
    </citation>
    <scope>NUCLEOTIDE SEQUENCE [LARGE SCALE GENOMIC DNA]</scope>
    <source>
        <strain evidence="2">ADI127-7</strain>
    </source>
</reference>
<evidence type="ECO:0000313" key="1">
    <source>
        <dbReference type="EMBL" id="APU13953.1"/>
    </source>
</evidence>
<proteinExistence type="predicted"/>
<dbReference type="GO" id="GO:0042742">
    <property type="term" value="P:defense response to bacterium"/>
    <property type="evidence" value="ECO:0007669"/>
    <property type="project" value="InterPro"/>
</dbReference>
<dbReference type="InterPro" id="IPR027635">
    <property type="entry name" value="Lantibiotic2_lead_pep_dom"/>
</dbReference>
<dbReference type="AlphaFoldDB" id="A0AAC9L9R7"/>
<accession>A0AAC9L9R7</accession>
<dbReference type="KEGG" id="acad:UA74_09450"/>
<organism evidence="1 2">
    <name type="scientific">Actinoalloteichus fjordicus</name>
    <dbReference type="NCBI Taxonomy" id="1612552"/>
    <lineage>
        <taxon>Bacteria</taxon>
        <taxon>Bacillati</taxon>
        <taxon>Actinomycetota</taxon>
        <taxon>Actinomycetes</taxon>
        <taxon>Pseudonocardiales</taxon>
        <taxon>Pseudonocardiaceae</taxon>
        <taxon>Actinoalloteichus</taxon>
    </lineage>
</organism>
<dbReference type="EMBL" id="CP016076">
    <property type="protein sequence ID" value="APU13953.1"/>
    <property type="molecule type" value="Genomic_DNA"/>
</dbReference>
<keyword evidence="2" id="KW-1185">Reference proteome</keyword>
<dbReference type="RefSeq" id="WP_075739929.1">
    <property type="nucleotide sequence ID" value="NZ_CP016076.1"/>
</dbReference>
<protein>
    <submittedName>
        <fullName evidence="1">Type 2 lantibiotic, mersacidin/lichenicidin family</fullName>
    </submittedName>
</protein>
<name>A0AAC9L9R7_9PSEU</name>
<gene>
    <name evidence="1" type="ORF">UA74_09450</name>
</gene>
<dbReference type="Proteomes" id="UP000185511">
    <property type="component" value="Chromosome"/>
</dbReference>
<sequence length="74" mass="7825">MDIVRSWKDPEFRASFPSAAHPAGPAELTPLELGDASQAAGGRTENLATFGCCFSPQTFTYTSPILCSVTLSVC</sequence>